<dbReference type="Gene3D" id="3.40.50.2000">
    <property type="entry name" value="Glycogen Phosphorylase B"/>
    <property type="match status" value="1"/>
</dbReference>
<keyword evidence="2" id="KW-1185">Reference proteome</keyword>
<evidence type="ECO:0000313" key="1">
    <source>
        <dbReference type="EMBL" id="MEE1945149.1"/>
    </source>
</evidence>
<gene>
    <name evidence="1" type="ORF">VRU48_08520</name>
</gene>
<dbReference type="SUPFAM" id="SSF53756">
    <property type="entry name" value="UDP-Glycosyltransferase/glycogen phosphorylase"/>
    <property type="match status" value="1"/>
</dbReference>
<accession>A0ABU7I6P7</accession>
<dbReference type="RefSeq" id="WP_330107498.1">
    <property type="nucleotide sequence ID" value="NZ_JAZDQT010000001.1"/>
</dbReference>
<proteinExistence type="predicted"/>
<evidence type="ECO:0000313" key="2">
    <source>
        <dbReference type="Proteomes" id="UP001336835"/>
    </source>
</evidence>
<sequence>MIVIITSGQPSLNPRLVKEADALVDAGYEVTVIYQYWNDWGTALDKKLLAGKKWKAHLVGGSPITGKIQYLKSRLSFKIARFLLKKFGFKNALLEQAIGRCTPMLINKAKAIKADLYIAHNLAALPAAVLAAKKNKAKCGFDAEDFHRNEVSDNPSDLDVALKTRIEDKYLPQLDYLTTASPLISDAYKKLYPNKAPLTLLNVFPKQHLVKQKANDSPALKLFWFSQTIGINRGLENVIKAIGKKNVELHLLGNHDDSIRAYFTALASQSGLSQDHIHFYKPIPADEIFAFATRFDIGLATELSTPKNRDICLTNKIFTYVQSGLAVLASATTAQSAFLQQFPAMGVVYGQNDIQSLSLAIDNYANDRNLLANHQANASAYALNTLNWDYEKNKLLTLVHATLT</sequence>
<evidence type="ECO:0008006" key="3">
    <source>
        <dbReference type="Google" id="ProtNLM"/>
    </source>
</evidence>
<comment type="caution">
    <text evidence="1">The sequence shown here is derived from an EMBL/GenBank/DDBJ whole genome shotgun (WGS) entry which is preliminary data.</text>
</comment>
<organism evidence="1 2">
    <name type="scientific">Pedobacter albus</name>
    <dbReference type="NCBI Taxonomy" id="3113905"/>
    <lineage>
        <taxon>Bacteria</taxon>
        <taxon>Pseudomonadati</taxon>
        <taxon>Bacteroidota</taxon>
        <taxon>Sphingobacteriia</taxon>
        <taxon>Sphingobacteriales</taxon>
        <taxon>Sphingobacteriaceae</taxon>
        <taxon>Pedobacter</taxon>
    </lineage>
</organism>
<name>A0ABU7I6P7_9SPHI</name>
<protein>
    <recommendedName>
        <fullName evidence="3">Glycosyltransferase subfamily 4-like N-terminal domain-containing protein</fullName>
    </recommendedName>
</protein>
<dbReference type="Proteomes" id="UP001336835">
    <property type="component" value="Unassembled WGS sequence"/>
</dbReference>
<reference evidence="1 2" key="1">
    <citation type="submission" date="2024-01" db="EMBL/GenBank/DDBJ databases">
        <title>Pedobacter sp. nov., isolated from fresh soil.</title>
        <authorList>
            <person name="Le N.T.T."/>
        </authorList>
    </citation>
    <scope>NUCLEOTIDE SEQUENCE [LARGE SCALE GENOMIC DNA]</scope>
    <source>
        <strain evidence="1 2">KR3-3</strain>
    </source>
</reference>
<dbReference type="EMBL" id="JAZDQT010000001">
    <property type="protein sequence ID" value="MEE1945149.1"/>
    <property type="molecule type" value="Genomic_DNA"/>
</dbReference>